<dbReference type="EMBL" id="CP080429">
    <property type="protein sequence ID" value="QYJ68901.1"/>
    <property type="molecule type" value="Genomic_DNA"/>
</dbReference>
<evidence type="ECO:0008006" key="3">
    <source>
        <dbReference type="Google" id="ProtNLM"/>
    </source>
</evidence>
<organism evidence="1 2">
    <name type="scientific">Flavobacterium litorale</name>
    <dbReference type="NCBI Taxonomy" id="2856519"/>
    <lineage>
        <taxon>Bacteria</taxon>
        <taxon>Pseudomonadati</taxon>
        <taxon>Bacteroidota</taxon>
        <taxon>Flavobacteriia</taxon>
        <taxon>Flavobacteriales</taxon>
        <taxon>Flavobacteriaceae</taxon>
        <taxon>Flavobacterium</taxon>
    </lineage>
</organism>
<dbReference type="InterPro" id="IPR015867">
    <property type="entry name" value="N-reg_PII/ATP_PRibTrfase_C"/>
</dbReference>
<name>A0ABX8VCY3_9FLAO</name>
<keyword evidence="2" id="KW-1185">Reference proteome</keyword>
<dbReference type="Proteomes" id="UP000825381">
    <property type="component" value="Chromosome"/>
</dbReference>
<accession>A0ABX8VCY3</accession>
<proteinExistence type="predicted"/>
<evidence type="ECO:0000313" key="1">
    <source>
        <dbReference type="EMBL" id="QYJ68901.1"/>
    </source>
</evidence>
<dbReference type="RefSeq" id="WP_220641239.1">
    <property type="nucleotide sequence ID" value="NZ_CP080429.1"/>
</dbReference>
<reference evidence="1 2" key="1">
    <citation type="submission" date="2021-07" db="EMBL/GenBank/DDBJ databases">
        <title>Flavobacterium WSW3-B6 sp.nov, isolated from seaweed.</title>
        <authorList>
            <person name="Muhammad N."/>
            <person name="Ho H."/>
            <person name="Lee Y.-J."/>
            <person name="Nguyen T."/>
            <person name="Ho J."/>
            <person name="Kim S.-G."/>
        </authorList>
    </citation>
    <scope>NUCLEOTIDE SEQUENCE [LARGE SCALE GENOMIC DNA]</scope>
    <source>
        <strain evidence="1 2">WSW3-B6</strain>
    </source>
</reference>
<evidence type="ECO:0000313" key="2">
    <source>
        <dbReference type="Proteomes" id="UP000825381"/>
    </source>
</evidence>
<sequence length="101" mass="11292">MVCITIYLEKGIEPKELADLLLIKGLIANASIDKDNVSYTLIDGKITERVNDVITAQTKMALFYEIEELVAEAYGEHVPIYSVPIIHANHSFDTLIRSNTI</sequence>
<protein>
    <recommendedName>
        <fullName evidence="3">Divalent cation tolerance protein</fullName>
    </recommendedName>
</protein>
<gene>
    <name evidence="1" type="ORF">K1I41_03180</name>
</gene>
<dbReference type="Gene3D" id="3.30.70.120">
    <property type="match status" value="1"/>
</dbReference>